<feature type="domain" description="EF-hand" evidence="9">
    <location>
        <begin position="296"/>
        <end position="329"/>
    </location>
</feature>
<evidence type="ECO:0000256" key="7">
    <source>
        <dbReference type="SAM" id="MobiDB-lite"/>
    </source>
</evidence>
<evidence type="ECO:0000313" key="10">
    <source>
        <dbReference type="EMBL" id="HFC93691.1"/>
    </source>
</evidence>
<comment type="caution">
    <text evidence="10">The sequence shown here is derived from an EMBL/GenBank/DDBJ whole genome shotgun (WGS) entry which is preliminary data.</text>
</comment>
<reference evidence="10" key="1">
    <citation type="journal article" date="2020" name="mSystems">
        <title>Genome- and Community-Level Interaction Insights into Carbon Utilization and Element Cycling Functions of Hydrothermarchaeota in Hydrothermal Sediment.</title>
        <authorList>
            <person name="Zhou Z."/>
            <person name="Liu Y."/>
            <person name="Xu W."/>
            <person name="Pan J."/>
            <person name="Luo Z.H."/>
            <person name="Li M."/>
        </authorList>
    </citation>
    <scope>NUCLEOTIDE SEQUENCE [LARGE SCALE GENOMIC DNA]</scope>
    <source>
        <strain evidence="10">HyVt-493</strain>
    </source>
</reference>
<dbReference type="InterPro" id="IPR011992">
    <property type="entry name" value="EF-hand-dom_pair"/>
</dbReference>
<dbReference type="Pfam" id="PF10591">
    <property type="entry name" value="SPARC_Ca_bdg"/>
    <property type="match status" value="1"/>
</dbReference>
<feature type="domain" description="EF-hand" evidence="9">
    <location>
        <begin position="193"/>
        <end position="228"/>
    </location>
</feature>
<keyword evidence="8" id="KW-0732">Signal</keyword>
<keyword evidence="6" id="KW-0325">Glycoprotein</keyword>
<dbReference type="EMBL" id="DRMS01000486">
    <property type="protein sequence ID" value="HFC93691.1"/>
    <property type="molecule type" value="Genomic_DNA"/>
</dbReference>
<evidence type="ECO:0000256" key="2">
    <source>
        <dbReference type="ARBA" id="ARBA00022525"/>
    </source>
</evidence>
<feature type="domain" description="EF-hand" evidence="9">
    <location>
        <begin position="114"/>
        <end position="149"/>
    </location>
</feature>
<dbReference type="Gene3D" id="1.10.238.10">
    <property type="entry name" value="EF-hand"/>
    <property type="match status" value="4"/>
</dbReference>
<dbReference type="InterPro" id="IPR002048">
    <property type="entry name" value="EF_hand_dom"/>
</dbReference>
<dbReference type="InterPro" id="IPR018247">
    <property type="entry name" value="EF_Hand_1_Ca_BS"/>
</dbReference>
<feature type="chain" id="PRO_5031209646" description="EF-hand domain-containing protein" evidence="8">
    <location>
        <begin position="22"/>
        <end position="329"/>
    </location>
</feature>
<proteinExistence type="predicted"/>
<dbReference type="SUPFAM" id="SSF47473">
    <property type="entry name" value="EF-hand"/>
    <property type="match status" value="3"/>
</dbReference>
<dbReference type="GO" id="GO:0005509">
    <property type="term" value="F:calcium ion binding"/>
    <property type="evidence" value="ECO:0007669"/>
    <property type="project" value="InterPro"/>
</dbReference>
<feature type="compositionally biased region" description="Basic residues" evidence="7">
    <location>
        <begin position="150"/>
        <end position="159"/>
    </location>
</feature>
<dbReference type="Proteomes" id="UP000885750">
    <property type="component" value="Unassembled WGS sequence"/>
</dbReference>
<evidence type="ECO:0000256" key="3">
    <source>
        <dbReference type="ARBA" id="ARBA00022723"/>
    </source>
</evidence>
<evidence type="ECO:0000256" key="5">
    <source>
        <dbReference type="ARBA" id="ARBA00023157"/>
    </source>
</evidence>
<comment type="subcellular location">
    <subcellularLocation>
        <location evidence="1">Secreted</location>
    </subcellularLocation>
</comment>
<keyword evidence="3" id="KW-0479">Metal-binding</keyword>
<dbReference type="PANTHER" id="PTHR10827:SF98">
    <property type="entry name" value="45 KDA CALCIUM-BINDING PROTEIN"/>
    <property type="match status" value="1"/>
</dbReference>
<keyword evidence="4" id="KW-0677">Repeat</keyword>
<name>A0A7V2T207_LEUMU</name>
<gene>
    <name evidence="10" type="ORF">ENJ51_12855</name>
</gene>
<dbReference type="AlphaFoldDB" id="A0A7V2T207"/>
<dbReference type="InterPro" id="IPR019577">
    <property type="entry name" value="SPARC/Testican_Ca-bd-dom"/>
</dbReference>
<evidence type="ECO:0000256" key="8">
    <source>
        <dbReference type="SAM" id="SignalP"/>
    </source>
</evidence>
<dbReference type="PROSITE" id="PS00018">
    <property type="entry name" value="EF_HAND_1"/>
    <property type="match status" value="3"/>
</dbReference>
<evidence type="ECO:0000256" key="1">
    <source>
        <dbReference type="ARBA" id="ARBA00004613"/>
    </source>
</evidence>
<evidence type="ECO:0000259" key="9">
    <source>
        <dbReference type="PROSITE" id="PS50222"/>
    </source>
</evidence>
<keyword evidence="2" id="KW-0964">Secreted</keyword>
<organism evidence="10">
    <name type="scientific">Leucothrix mucor</name>
    <dbReference type="NCBI Taxonomy" id="45248"/>
    <lineage>
        <taxon>Bacteria</taxon>
        <taxon>Pseudomonadati</taxon>
        <taxon>Pseudomonadota</taxon>
        <taxon>Gammaproteobacteria</taxon>
        <taxon>Thiotrichales</taxon>
        <taxon>Thiotrichaceae</taxon>
        <taxon>Leucothrix</taxon>
    </lineage>
</organism>
<evidence type="ECO:0000256" key="6">
    <source>
        <dbReference type="ARBA" id="ARBA00023180"/>
    </source>
</evidence>
<dbReference type="PANTHER" id="PTHR10827">
    <property type="entry name" value="RETICULOCALBIN"/>
    <property type="match status" value="1"/>
</dbReference>
<dbReference type="PROSITE" id="PS50222">
    <property type="entry name" value="EF_HAND_2"/>
    <property type="match status" value="3"/>
</dbReference>
<protein>
    <recommendedName>
        <fullName evidence="9">EF-hand domain-containing protein</fullName>
    </recommendedName>
</protein>
<evidence type="ECO:0000256" key="4">
    <source>
        <dbReference type="ARBA" id="ARBA00022737"/>
    </source>
</evidence>
<dbReference type="GO" id="GO:0005576">
    <property type="term" value="C:extracellular region"/>
    <property type="evidence" value="ECO:0007669"/>
    <property type="project" value="UniProtKB-SubCell"/>
</dbReference>
<accession>A0A7V2T207</accession>
<feature type="signal peptide" evidence="8">
    <location>
        <begin position="1"/>
        <end position="21"/>
    </location>
</feature>
<dbReference type="SMART" id="SM00054">
    <property type="entry name" value="EFh"/>
    <property type="match status" value="5"/>
</dbReference>
<feature type="region of interest" description="Disordered" evidence="7">
    <location>
        <begin position="147"/>
        <end position="170"/>
    </location>
</feature>
<keyword evidence="5" id="KW-1015">Disulfide bond</keyword>
<sequence length="329" mass="38417">MTKHAFSTLIIMLGISSTSYAYSSPYSPANDDIEKAISNTLFTQMDNNKDKKISFDEVFAYRAKEEKKQYESRANRMLEKCDKNKDGRISLKDEIFKLSFDDIPSFDTPPTEISECHVPEEVIETLDLNNDNYITKDEFLNSMVQEQGRPPKRIRKKQKERQEKRMAKQQAKQFKLCDKDNNQYLTLREAASMRCNIFTEMFDARDKDGDALISLQEMTATINPLKFDRIYNEKLPTKQHKIPPLISLDIKISECDKNENGKLELSETTATNCEVDLNFFNTIDRNNDRAVDRQEIKQARMKKGFDRLDKNKDGFLDKKEFKGTELRYL</sequence>
<dbReference type="Pfam" id="PF13202">
    <property type="entry name" value="EF-hand_5"/>
    <property type="match status" value="2"/>
</dbReference>